<name>A0A3Q1MEG9_BOVIN</name>
<dbReference type="InterPro" id="IPR036179">
    <property type="entry name" value="Ig-like_dom_sf"/>
</dbReference>
<feature type="region of interest" description="Disordered" evidence="1">
    <location>
        <begin position="109"/>
        <end position="131"/>
    </location>
</feature>
<dbReference type="InterPro" id="IPR007110">
    <property type="entry name" value="Ig-like_dom"/>
</dbReference>
<dbReference type="InterPro" id="IPR013106">
    <property type="entry name" value="Ig_V-set"/>
</dbReference>
<organism evidence="3 4">
    <name type="scientific">Bos taurus</name>
    <name type="common">Bovine</name>
    <dbReference type="NCBI Taxonomy" id="9913"/>
    <lineage>
        <taxon>Eukaryota</taxon>
        <taxon>Metazoa</taxon>
        <taxon>Chordata</taxon>
        <taxon>Craniata</taxon>
        <taxon>Vertebrata</taxon>
        <taxon>Euteleostomi</taxon>
        <taxon>Mammalia</taxon>
        <taxon>Eutheria</taxon>
        <taxon>Laurasiatheria</taxon>
        <taxon>Artiodactyla</taxon>
        <taxon>Ruminantia</taxon>
        <taxon>Pecora</taxon>
        <taxon>Bovidae</taxon>
        <taxon>Bovinae</taxon>
        <taxon>Bos</taxon>
    </lineage>
</organism>
<dbReference type="GO" id="GO:0006955">
    <property type="term" value="P:immune response"/>
    <property type="evidence" value="ECO:0000318"/>
    <property type="project" value="GO_Central"/>
</dbReference>
<dbReference type="SMART" id="SM00406">
    <property type="entry name" value="IGv"/>
    <property type="match status" value="1"/>
</dbReference>
<evidence type="ECO:0000256" key="1">
    <source>
        <dbReference type="SAM" id="MobiDB-lite"/>
    </source>
</evidence>
<dbReference type="SUPFAM" id="SSF48726">
    <property type="entry name" value="Immunoglobulin"/>
    <property type="match status" value="1"/>
</dbReference>
<dbReference type="Bgee" id="ENSBTAG00000050653">
    <property type="expression patterns" value="Expressed in ileum"/>
</dbReference>
<dbReference type="PROSITE" id="PS50835">
    <property type="entry name" value="IG_LIKE"/>
    <property type="match status" value="1"/>
</dbReference>
<protein>
    <recommendedName>
        <fullName evidence="2">Ig-like domain-containing protein</fullName>
    </recommendedName>
</protein>
<accession>A0A3Q1MEG9</accession>
<dbReference type="InParanoid" id="A0A3Q1MEG9"/>
<reference evidence="3" key="2">
    <citation type="submission" date="2025-08" db="UniProtKB">
        <authorList>
            <consortium name="Ensembl"/>
        </authorList>
    </citation>
    <scope>IDENTIFICATION</scope>
    <source>
        <strain evidence="3">Hereford</strain>
    </source>
</reference>
<evidence type="ECO:0000313" key="4">
    <source>
        <dbReference type="Proteomes" id="UP000009136"/>
    </source>
</evidence>
<dbReference type="GO" id="GO:0019814">
    <property type="term" value="C:immunoglobulin complex"/>
    <property type="evidence" value="ECO:0000318"/>
    <property type="project" value="GO_Central"/>
</dbReference>
<dbReference type="Gene3D" id="2.60.40.10">
    <property type="entry name" value="Immunoglobulins"/>
    <property type="match status" value="1"/>
</dbReference>
<evidence type="ECO:0000313" key="3">
    <source>
        <dbReference type="Ensembl" id="ENSBTAP00000068890.2"/>
    </source>
</evidence>
<dbReference type="OMA" id="CPRNTGI"/>
<reference evidence="3" key="3">
    <citation type="submission" date="2025-09" db="UniProtKB">
        <authorList>
            <consortium name="Ensembl"/>
        </authorList>
    </citation>
    <scope>IDENTIFICATION</scope>
    <source>
        <strain evidence="3">Hereford</strain>
    </source>
</reference>
<dbReference type="AlphaFoldDB" id="A0A3Q1MEG9"/>
<dbReference type="FunCoup" id="A0A3Q1MEG9">
    <property type="interactions" value="7"/>
</dbReference>
<dbReference type="GeneTree" id="ENSGT00940000153520"/>
<sequence>QPVLTQPVTVSASLGASARLSCTLSSGYNVSNYSIYWYQQKAGNPLRYLLRFKSDSDKHQGSGVPSRFSGSKDASTNAGLLLISGLQPEDEADYYCAVWHGDTNAYTELQTSEEVRQKPPPLTPARGLDEV</sequence>
<dbReference type="Ensembl" id="ENSBTAT00000069896.2">
    <property type="protein sequence ID" value="ENSBTAP00000068890.2"/>
    <property type="gene ID" value="ENSBTAG00000050653.2"/>
</dbReference>
<dbReference type="InterPro" id="IPR050150">
    <property type="entry name" value="IgV_Light_Chain"/>
</dbReference>
<dbReference type="PANTHER" id="PTHR23267">
    <property type="entry name" value="IMMUNOGLOBULIN LIGHT CHAIN"/>
    <property type="match status" value="1"/>
</dbReference>
<dbReference type="VEuPathDB" id="HostDB:ENSBTAG00000050653"/>
<dbReference type="Proteomes" id="UP000009136">
    <property type="component" value="Chromosome 17"/>
</dbReference>
<feature type="domain" description="Ig-like" evidence="2">
    <location>
        <begin position="2"/>
        <end position="112"/>
    </location>
</feature>
<reference evidence="3" key="1">
    <citation type="submission" date="2018-03" db="EMBL/GenBank/DDBJ databases">
        <title>ARS-UCD1.2.</title>
        <authorList>
            <person name="Rosen B.D."/>
            <person name="Bickhart D.M."/>
            <person name="Koren S."/>
            <person name="Schnabel R.D."/>
            <person name="Hall R."/>
            <person name="Zimin A."/>
            <person name="Dreischer C."/>
            <person name="Schultheiss S."/>
            <person name="Schroeder S.G."/>
            <person name="Elsik C.G."/>
            <person name="Couldrey C."/>
            <person name="Liu G.E."/>
            <person name="Van Tassell C.P."/>
            <person name="Phillippy A.M."/>
            <person name="Smith T.P.L."/>
            <person name="Medrano J.F."/>
        </authorList>
    </citation>
    <scope>NUCLEOTIDE SEQUENCE [LARGE SCALE GENOMIC DNA]</scope>
    <source>
        <strain evidence="3">Hereford</strain>
    </source>
</reference>
<evidence type="ECO:0000259" key="2">
    <source>
        <dbReference type="PROSITE" id="PS50835"/>
    </source>
</evidence>
<proteinExistence type="predicted"/>
<dbReference type="InterPro" id="IPR013783">
    <property type="entry name" value="Ig-like_fold"/>
</dbReference>
<dbReference type="InterPro" id="IPR003599">
    <property type="entry name" value="Ig_sub"/>
</dbReference>
<dbReference type="SMART" id="SM00409">
    <property type="entry name" value="IG"/>
    <property type="match status" value="1"/>
</dbReference>
<keyword evidence="4" id="KW-1185">Reference proteome</keyword>
<dbReference type="Pfam" id="PF07686">
    <property type="entry name" value="V-set"/>
    <property type="match status" value="1"/>
</dbReference>
<dbReference type="SMR" id="A0A3Q1MEG9"/>